<proteinExistence type="predicted"/>
<reference evidence="3" key="1">
    <citation type="journal article" date="2019" name="Int. J. Syst. Evol. Microbiol.">
        <title>The Global Catalogue of Microorganisms (GCM) 10K type strain sequencing project: providing services to taxonomists for standard genome sequencing and annotation.</title>
        <authorList>
            <consortium name="The Broad Institute Genomics Platform"/>
            <consortium name="The Broad Institute Genome Sequencing Center for Infectious Disease"/>
            <person name="Wu L."/>
            <person name="Ma J."/>
        </authorList>
    </citation>
    <scope>NUCLEOTIDE SEQUENCE [LARGE SCALE GENOMIC DNA]</scope>
    <source>
        <strain evidence="3">JCM 13250</strain>
    </source>
</reference>
<protein>
    <submittedName>
        <fullName evidence="2">Uncharacterized protein</fullName>
    </submittedName>
</protein>
<dbReference type="Proteomes" id="UP001500218">
    <property type="component" value="Unassembled WGS sequence"/>
</dbReference>
<comment type="caution">
    <text evidence="2">The sequence shown here is derived from an EMBL/GenBank/DDBJ whole genome shotgun (WGS) entry which is preliminary data.</text>
</comment>
<organism evidence="2 3">
    <name type="scientific">Luedemannella flava</name>
    <dbReference type="NCBI Taxonomy" id="349316"/>
    <lineage>
        <taxon>Bacteria</taxon>
        <taxon>Bacillati</taxon>
        <taxon>Actinomycetota</taxon>
        <taxon>Actinomycetes</taxon>
        <taxon>Micromonosporales</taxon>
        <taxon>Micromonosporaceae</taxon>
        <taxon>Luedemannella</taxon>
    </lineage>
</organism>
<sequence length="160" mass="17679">MNPVSTYGLLRGRIVTTFQVVEADCPAGVVDRMLWLDAQHILRRHCDHTAENMCVWCGREWPCGPRRLAERAQAAAYRPARAPWGVYEEVTRGIRVALNERPTRPAPPTVTGPTNVRPGVTSGGRVAAASSRPGVYGARLGGYPDVEGRHRFNRRAYDTA</sequence>
<evidence type="ECO:0000256" key="1">
    <source>
        <dbReference type="SAM" id="MobiDB-lite"/>
    </source>
</evidence>
<feature type="region of interest" description="Disordered" evidence="1">
    <location>
        <begin position="101"/>
        <end position="128"/>
    </location>
</feature>
<evidence type="ECO:0000313" key="3">
    <source>
        <dbReference type="Proteomes" id="UP001500218"/>
    </source>
</evidence>
<accession>A0ABP4YMG5</accession>
<name>A0ABP4YMG5_9ACTN</name>
<dbReference type="EMBL" id="BAAALT010000206">
    <property type="protein sequence ID" value="GAA1823822.1"/>
    <property type="molecule type" value="Genomic_DNA"/>
</dbReference>
<keyword evidence="3" id="KW-1185">Reference proteome</keyword>
<evidence type="ECO:0000313" key="2">
    <source>
        <dbReference type="EMBL" id="GAA1823822.1"/>
    </source>
</evidence>
<gene>
    <name evidence="2" type="ORF">GCM10009682_50140</name>
</gene>